<dbReference type="OrthoDB" id="2780168at2759"/>
<organism evidence="1 2">
    <name type="scientific">Steccherinum ochraceum</name>
    <dbReference type="NCBI Taxonomy" id="92696"/>
    <lineage>
        <taxon>Eukaryota</taxon>
        <taxon>Fungi</taxon>
        <taxon>Dikarya</taxon>
        <taxon>Basidiomycota</taxon>
        <taxon>Agaricomycotina</taxon>
        <taxon>Agaricomycetes</taxon>
        <taxon>Polyporales</taxon>
        <taxon>Steccherinaceae</taxon>
        <taxon>Steccherinum</taxon>
    </lineage>
</organism>
<dbReference type="EMBL" id="RWJN01000108">
    <property type="protein sequence ID" value="TCD67145.1"/>
    <property type="molecule type" value="Genomic_DNA"/>
</dbReference>
<dbReference type="AlphaFoldDB" id="A0A4R0RMA6"/>
<accession>A0A4R0RMA6</accession>
<evidence type="ECO:0000313" key="1">
    <source>
        <dbReference type="EMBL" id="TCD67145.1"/>
    </source>
</evidence>
<comment type="caution">
    <text evidence="1">The sequence shown here is derived from an EMBL/GenBank/DDBJ whole genome shotgun (WGS) entry which is preliminary data.</text>
</comment>
<gene>
    <name evidence="1" type="ORF">EIP91_000429</name>
</gene>
<sequence length="626" mass="72273">MLKSDREPDNTRKPRTTIETLPNELLLEIVEQSQDHSSSIPRRFSIPFALSKVNRRFRALAIPVLCRRAHVQYFNEYQAFLQKCSGDKVLDAEAKFVKHLILGYPLAVSGRIYCKLEATDASILSLLPNLQTLEIEMWLMQPGFLPALARHVPRLRHLSWVTDSKYTFPQISGFEGLRTFRVTLVKNPAQPIDETEVLASGPRPLLRYSTITTFCLHHAVIGAEYSALDRYWKHLHLPNLSILNARSTRCYPQQIFQFIDLHPTLIEVNVSCVHQPVSIRLEALLKLIEGTGLWVTPEENLSQRKQRGIATPRDLQAILRQKSVDVAAAVMNDFIVGQPDDFPDITIYVEAFAFKRRPVAPHAFGEPSRPGDSKVGDADVDFQCARYKACDLAIRIPNLAFHDNGVITDVPGIFKLDAELIAGVERLTVVSKTEPREDYGPRIYNVIQDICEYLPKWKNLRILSLDSRALDDEDFRQPLNAEWFHEMCDHPDDYDPTNPDDLLRWWRDDYYWLMAGYILQLAKACPTLEEIRLCLKLPELSERLESDFWNVDHKCIWSWKMVRDPIQEGRWRRRDIQAHGSMQWQEDSTQPQPGLEILVGQELEHSRRVHWRGIPLRKFACRSQDG</sequence>
<reference evidence="1 2" key="1">
    <citation type="submission" date="2018-11" db="EMBL/GenBank/DDBJ databases">
        <title>Genome assembly of Steccherinum ochraceum LE-BIN_3174, the white-rot fungus of the Steccherinaceae family (The Residual Polyporoid clade, Polyporales, Basidiomycota).</title>
        <authorList>
            <person name="Fedorova T.V."/>
            <person name="Glazunova O.A."/>
            <person name="Landesman E.O."/>
            <person name="Moiseenko K.V."/>
            <person name="Psurtseva N.V."/>
            <person name="Savinova O.S."/>
            <person name="Shakhova N.V."/>
            <person name="Tyazhelova T.V."/>
            <person name="Vasina D.V."/>
        </authorList>
    </citation>
    <scope>NUCLEOTIDE SEQUENCE [LARGE SCALE GENOMIC DNA]</scope>
    <source>
        <strain evidence="1 2">LE-BIN_3174</strain>
    </source>
</reference>
<dbReference type="SUPFAM" id="SSF52047">
    <property type="entry name" value="RNI-like"/>
    <property type="match status" value="1"/>
</dbReference>
<proteinExistence type="predicted"/>
<keyword evidence="2" id="KW-1185">Reference proteome</keyword>
<evidence type="ECO:0000313" key="2">
    <source>
        <dbReference type="Proteomes" id="UP000292702"/>
    </source>
</evidence>
<name>A0A4R0RMA6_9APHY</name>
<dbReference type="Proteomes" id="UP000292702">
    <property type="component" value="Unassembled WGS sequence"/>
</dbReference>
<protein>
    <submittedName>
        <fullName evidence="1">Uncharacterized protein</fullName>
    </submittedName>
</protein>